<reference evidence="2 3" key="1">
    <citation type="submission" date="2018-09" db="EMBL/GenBank/DDBJ databases">
        <title>Genomic investigation of the strawberry pathogen Phytophthora fragariae indicates pathogenicity is determined by transcriptional variation in three key races.</title>
        <authorList>
            <person name="Adams T.M."/>
            <person name="Armitage A.D."/>
            <person name="Sobczyk M.K."/>
            <person name="Bates H.J."/>
            <person name="Dunwell J.M."/>
            <person name="Nellist C.F."/>
            <person name="Harrison R.J."/>
        </authorList>
    </citation>
    <scope>NUCLEOTIDE SEQUENCE [LARGE SCALE GENOMIC DNA]</scope>
    <source>
        <strain evidence="2 3">BC-23</strain>
    </source>
</reference>
<protein>
    <submittedName>
        <fullName evidence="2">Uncharacterized protein</fullName>
    </submittedName>
</protein>
<dbReference type="Proteomes" id="UP000476176">
    <property type="component" value="Unassembled WGS sequence"/>
</dbReference>
<dbReference type="AlphaFoldDB" id="A0A6G0MT84"/>
<gene>
    <name evidence="2" type="ORF">PF004_g24772</name>
</gene>
<evidence type="ECO:0000313" key="2">
    <source>
        <dbReference type="EMBL" id="KAE9180666.1"/>
    </source>
</evidence>
<dbReference type="EMBL" id="QXGC01002890">
    <property type="protein sequence ID" value="KAE9180666.1"/>
    <property type="molecule type" value="Genomic_DNA"/>
</dbReference>
<name>A0A6G0MT84_9STRA</name>
<evidence type="ECO:0000313" key="3">
    <source>
        <dbReference type="Proteomes" id="UP000476176"/>
    </source>
</evidence>
<feature type="compositionally biased region" description="Polar residues" evidence="1">
    <location>
        <begin position="43"/>
        <end position="58"/>
    </location>
</feature>
<sequence>MNWACCLAIPSSSPSSLSSRSELSLEPRLPLAWGSDATESERVPSNNSNGSAATFSPWTSVSCTSCAGLGRCEVSSEPIGLITYRQVEVSSARKIED</sequence>
<evidence type="ECO:0000256" key="1">
    <source>
        <dbReference type="SAM" id="MobiDB-lite"/>
    </source>
</evidence>
<accession>A0A6G0MT84</accession>
<proteinExistence type="predicted"/>
<feature type="region of interest" description="Disordered" evidence="1">
    <location>
        <begin position="34"/>
        <end position="58"/>
    </location>
</feature>
<organism evidence="2 3">
    <name type="scientific">Phytophthora fragariae</name>
    <dbReference type="NCBI Taxonomy" id="53985"/>
    <lineage>
        <taxon>Eukaryota</taxon>
        <taxon>Sar</taxon>
        <taxon>Stramenopiles</taxon>
        <taxon>Oomycota</taxon>
        <taxon>Peronosporomycetes</taxon>
        <taxon>Peronosporales</taxon>
        <taxon>Peronosporaceae</taxon>
        <taxon>Phytophthora</taxon>
    </lineage>
</organism>
<comment type="caution">
    <text evidence="2">The sequence shown here is derived from an EMBL/GenBank/DDBJ whole genome shotgun (WGS) entry which is preliminary data.</text>
</comment>